<dbReference type="AlphaFoldDB" id="A0A2J6PE31"/>
<evidence type="ECO:0000256" key="1">
    <source>
        <dbReference type="SAM" id="MobiDB-lite"/>
    </source>
</evidence>
<feature type="transmembrane region" description="Helical" evidence="2">
    <location>
        <begin position="270"/>
        <end position="290"/>
    </location>
</feature>
<evidence type="ECO:0000256" key="2">
    <source>
        <dbReference type="SAM" id="Phobius"/>
    </source>
</evidence>
<gene>
    <name evidence="3" type="ORF">NA56DRAFT_499571</name>
</gene>
<keyword evidence="2" id="KW-0812">Transmembrane</keyword>
<dbReference type="EMBL" id="KZ613554">
    <property type="protein sequence ID" value="PMD12298.1"/>
    <property type="molecule type" value="Genomic_DNA"/>
</dbReference>
<feature type="compositionally biased region" description="Basic residues" evidence="1">
    <location>
        <begin position="171"/>
        <end position="183"/>
    </location>
</feature>
<keyword evidence="2" id="KW-0472">Membrane</keyword>
<dbReference type="Proteomes" id="UP000235672">
    <property type="component" value="Unassembled WGS sequence"/>
</dbReference>
<keyword evidence="4" id="KW-1185">Reference proteome</keyword>
<feature type="transmembrane region" description="Helical" evidence="2">
    <location>
        <begin position="449"/>
        <end position="473"/>
    </location>
</feature>
<organism evidence="3 4">
    <name type="scientific">Hyaloscypha hepaticicola</name>
    <dbReference type="NCBI Taxonomy" id="2082293"/>
    <lineage>
        <taxon>Eukaryota</taxon>
        <taxon>Fungi</taxon>
        <taxon>Dikarya</taxon>
        <taxon>Ascomycota</taxon>
        <taxon>Pezizomycotina</taxon>
        <taxon>Leotiomycetes</taxon>
        <taxon>Helotiales</taxon>
        <taxon>Hyaloscyphaceae</taxon>
        <taxon>Hyaloscypha</taxon>
    </lineage>
</organism>
<reference evidence="3 4" key="1">
    <citation type="submission" date="2016-05" db="EMBL/GenBank/DDBJ databases">
        <title>A degradative enzymes factory behind the ericoid mycorrhizal symbiosis.</title>
        <authorList>
            <consortium name="DOE Joint Genome Institute"/>
            <person name="Martino E."/>
            <person name="Morin E."/>
            <person name="Grelet G."/>
            <person name="Kuo A."/>
            <person name="Kohler A."/>
            <person name="Daghino S."/>
            <person name="Barry K."/>
            <person name="Choi C."/>
            <person name="Cichocki N."/>
            <person name="Clum A."/>
            <person name="Copeland A."/>
            <person name="Hainaut M."/>
            <person name="Haridas S."/>
            <person name="Labutti K."/>
            <person name="Lindquist E."/>
            <person name="Lipzen A."/>
            <person name="Khouja H.-R."/>
            <person name="Murat C."/>
            <person name="Ohm R."/>
            <person name="Olson A."/>
            <person name="Spatafora J."/>
            <person name="Veneault-Fourrey C."/>
            <person name="Henrissat B."/>
            <person name="Grigoriev I."/>
            <person name="Martin F."/>
            <person name="Perotto S."/>
        </authorList>
    </citation>
    <scope>NUCLEOTIDE SEQUENCE [LARGE SCALE GENOMIC DNA]</scope>
    <source>
        <strain evidence="3 4">UAMH 7357</strain>
    </source>
</reference>
<feature type="transmembrane region" description="Helical" evidence="2">
    <location>
        <begin position="229"/>
        <end position="250"/>
    </location>
</feature>
<name>A0A2J6PE31_9HELO</name>
<accession>A0A2J6PE31</accession>
<sequence length="489" mass="54186">MRSRKKGGRGEEVIIIVVIVRHRDRTYAKMPLSPDKSERLRHYINSPSFEPCRRALKQVETISAPPTRECFYNVILQHLEANANGEFALSLPQLASVVLETWKAGNDLRAEMETRVGVRDEAVMNSVKEEYKEEEGIHAVNEEAVTNTVHSSNPNPNTNLDHRPRPPFLRLRPKPNVGRRRRGTQPEAKRIRIPMTAKATVHCQNTLPDSTTAKANVNRQYSLPNFLRILLWLVSFLLPPLVVLLPRFWVPVLQYLSLHFTDVLGPLVKYILPLISGFLSPAVAQIADLFQQLVKIYCDAFHLPCTDSSPDCEPITTTTITLPPLPCPTDCHVTPSTITLLGPCSLVDFDVLSSSVSVVFTSPPLLPISAGSLFLPSSTYSTVILPSLFLPSSTCSTTPSASVFLNSPLPPSPSFDSGFDLVVTPFSNAKLRASLLVGRSKYIRNRRSFASALPVAGLPYVLFILAFAFYLLYSSTSSFANRRHLSPAS</sequence>
<proteinExistence type="predicted"/>
<keyword evidence="2" id="KW-1133">Transmembrane helix</keyword>
<protein>
    <submittedName>
        <fullName evidence="3">Uncharacterized protein</fullName>
    </submittedName>
</protein>
<feature type="compositionally biased region" description="Polar residues" evidence="1">
    <location>
        <begin position="148"/>
        <end position="159"/>
    </location>
</feature>
<feature type="region of interest" description="Disordered" evidence="1">
    <location>
        <begin position="148"/>
        <end position="189"/>
    </location>
</feature>
<evidence type="ECO:0000313" key="3">
    <source>
        <dbReference type="EMBL" id="PMD12298.1"/>
    </source>
</evidence>
<evidence type="ECO:0000313" key="4">
    <source>
        <dbReference type="Proteomes" id="UP000235672"/>
    </source>
</evidence>